<keyword evidence="2" id="KW-0597">Phosphoprotein</keyword>
<dbReference type="InterPro" id="IPR042099">
    <property type="entry name" value="ANL_N_sf"/>
</dbReference>
<dbReference type="Pfam" id="PF00501">
    <property type="entry name" value="AMP-binding"/>
    <property type="match status" value="1"/>
</dbReference>
<keyword evidence="1" id="KW-0596">Phosphopantetheine</keyword>
<dbReference type="Gene3D" id="3.40.630.30">
    <property type="match status" value="1"/>
</dbReference>
<dbReference type="GO" id="GO:0016874">
    <property type="term" value="F:ligase activity"/>
    <property type="evidence" value="ECO:0007669"/>
    <property type="project" value="UniProtKB-KW"/>
</dbReference>
<evidence type="ECO:0000313" key="5">
    <source>
        <dbReference type="EMBL" id="EPX59524.1"/>
    </source>
</evidence>
<keyword evidence="5" id="KW-0436">Ligase</keyword>
<sequence length="839" mass="90390">MSPGFNSTAEPVQAAVFMWSVMHGPPHPLSANWTLEDALARMLTANPARRDKPALLTDEGSISFQELDTRTHRLARGVRTRLRTASSSAPQATPLVGVCMSRGPAMAEVLFAVLRAGGAYLPLDPTYPLARLAHIAAEAALSLIVAGPEHESLVRQLAPPCPYWVFDPRAPLDLEGEDSERPESTSPPAGERPFAVLYTSGSTGRPRGVCLPHRAAQNRFQWMWRAFPFAEGEVCCFKTPLGFVDSIWELFGALLQGVPVAIAPDGLEKQPERLLAFAARHGVSRLIVVPSLLRLLLPHLSPPPGDSGVPVPKLHLWTCSGEPLPSPLAEAFLARRPGDVLLNLYGSTEVMGDVTAHVCRAGEDPVPIGRPIDNTTLELLDETGAPVKVGERGILHVRGANLSLGHLGPGGVSAWTEEGGRYDTGDLGRMVRDPSDGGWMLLHEGRRDRQVKLLGNRFELAELERVLLRCEGVLAVVALVREDAEGPSLLGFVQPREPGAVTLEALRAVCEAELPPHARPALALIEHLPLLPNGKLDRQRLLALGRTAAALGEDPFSAAWHAVLPRAPIEEDTDFFQAGGTSLLAVDLLRRLREAGKPVSLEQFYAAPSLAALRRGARLEVPHGTLTVRPLEAARDALGTAAVNLLADRFDEIDPLKQALGATRADLHALFASYLDACVMEGLSFVAVDGRGGLVGCVVAADLSRVHTHEREGLFVVAPRLRALDAIMSALMAPWCHQPSEPGPGEWVYVLLLAATGQREVARVARELETTVIGAARARGYRGVVTINSHVLTQHLCEELGYRTEASLDVRGFVHADARPFAQVPEGGAELRLQVLRCP</sequence>
<protein>
    <submittedName>
        <fullName evidence="5">Long-chain-fatty-acid--CoA ligase</fullName>
    </submittedName>
</protein>
<organism evidence="5 6">
    <name type="scientific">Cystobacter fuscus (strain ATCC 25194 / DSM 2262 / NBRC 100088 / M29)</name>
    <dbReference type="NCBI Taxonomy" id="1242864"/>
    <lineage>
        <taxon>Bacteria</taxon>
        <taxon>Pseudomonadati</taxon>
        <taxon>Myxococcota</taxon>
        <taxon>Myxococcia</taxon>
        <taxon>Myxococcales</taxon>
        <taxon>Cystobacterineae</taxon>
        <taxon>Archangiaceae</taxon>
        <taxon>Cystobacter</taxon>
    </lineage>
</organism>
<evidence type="ECO:0000256" key="2">
    <source>
        <dbReference type="ARBA" id="ARBA00022553"/>
    </source>
</evidence>
<dbReference type="AlphaFoldDB" id="S9QDV2"/>
<dbReference type="Gene3D" id="3.40.50.12780">
    <property type="entry name" value="N-terminal domain of ligase-like"/>
    <property type="match status" value="1"/>
</dbReference>
<feature type="region of interest" description="Disordered" evidence="3">
    <location>
        <begin position="174"/>
        <end position="194"/>
    </location>
</feature>
<dbReference type="InterPro" id="IPR009081">
    <property type="entry name" value="PP-bd_ACP"/>
</dbReference>
<dbReference type="PANTHER" id="PTHR44845">
    <property type="entry name" value="CARRIER DOMAIN-CONTAINING PROTEIN"/>
    <property type="match status" value="1"/>
</dbReference>
<dbReference type="RefSeq" id="WP_002625495.1">
    <property type="nucleotide sequence ID" value="NZ_ANAH02000017.1"/>
</dbReference>
<dbReference type="InterPro" id="IPR020845">
    <property type="entry name" value="AMP-binding_CS"/>
</dbReference>
<dbReference type="InterPro" id="IPR036736">
    <property type="entry name" value="ACP-like_sf"/>
</dbReference>
<dbReference type="Pfam" id="PF00550">
    <property type="entry name" value="PP-binding"/>
    <property type="match status" value="1"/>
</dbReference>
<feature type="domain" description="Carrier" evidence="4">
    <location>
        <begin position="547"/>
        <end position="621"/>
    </location>
</feature>
<dbReference type="PROSITE" id="PS50075">
    <property type="entry name" value="CARRIER"/>
    <property type="match status" value="1"/>
</dbReference>
<keyword evidence="6" id="KW-1185">Reference proteome</keyword>
<dbReference type="PANTHER" id="PTHR44845:SF6">
    <property type="entry name" value="BETA-ALANINE-ACTIVATING ENZYME"/>
    <property type="match status" value="1"/>
</dbReference>
<dbReference type="EMBL" id="ANAH02000017">
    <property type="protein sequence ID" value="EPX59524.1"/>
    <property type="molecule type" value="Genomic_DNA"/>
</dbReference>
<evidence type="ECO:0000313" key="6">
    <source>
        <dbReference type="Proteomes" id="UP000011682"/>
    </source>
</evidence>
<name>S9QDV2_CYSF2</name>
<accession>S9QDV2</accession>
<dbReference type="InterPro" id="IPR000873">
    <property type="entry name" value="AMP-dep_synth/lig_dom"/>
</dbReference>
<evidence type="ECO:0000259" key="4">
    <source>
        <dbReference type="PROSITE" id="PS50075"/>
    </source>
</evidence>
<comment type="caution">
    <text evidence="5">The sequence shown here is derived from an EMBL/GenBank/DDBJ whole genome shotgun (WGS) entry which is preliminary data.</text>
</comment>
<dbReference type="Proteomes" id="UP000011682">
    <property type="component" value="Unassembled WGS sequence"/>
</dbReference>
<dbReference type="Gene3D" id="3.30.300.30">
    <property type="match status" value="1"/>
</dbReference>
<evidence type="ECO:0000256" key="3">
    <source>
        <dbReference type="SAM" id="MobiDB-lite"/>
    </source>
</evidence>
<dbReference type="eggNOG" id="COG1020">
    <property type="taxonomic scope" value="Bacteria"/>
</dbReference>
<dbReference type="SUPFAM" id="SSF56801">
    <property type="entry name" value="Acetyl-CoA synthetase-like"/>
    <property type="match status" value="1"/>
</dbReference>
<gene>
    <name evidence="5" type="ORF">D187_003014</name>
</gene>
<proteinExistence type="predicted"/>
<dbReference type="Gene3D" id="1.10.1200.10">
    <property type="entry name" value="ACP-like"/>
    <property type="match status" value="1"/>
</dbReference>
<evidence type="ECO:0000256" key="1">
    <source>
        <dbReference type="ARBA" id="ARBA00022450"/>
    </source>
</evidence>
<dbReference type="CDD" id="cd05930">
    <property type="entry name" value="A_NRPS"/>
    <property type="match status" value="1"/>
</dbReference>
<dbReference type="InterPro" id="IPR045851">
    <property type="entry name" value="AMP-bd_C_sf"/>
</dbReference>
<dbReference type="PROSITE" id="PS00455">
    <property type="entry name" value="AMP_BINDING"/>
    <property type="match status" value="1"/>
</dbReference>
<reference evidence="5" key="1">
    <citation type="submission" date="2013-05" db="EMBL/GenBank/DDBJ databases">
        <title>Genome assembly of Cystobacter fuscus DSM 2262.</title>
        <authorList>
            <person name="Sharma G."/>
            <person name="Khatri I."/>
            <person name="Kaur C."/>
            <person name="Mayilraj S."/>
            <person name="Subramanian S."/>
        </authorList>
    </citation>
    <scope>NUCLEOTIDE SEQUENCE [LARGE SCALE GENOMIC DNA]</scope>
    <source>
        <strain evidence="5">DSM 2262</strain>
    </source>
</reference>
<dbReference type="SUPFAM" id="SSF47336">
    <property type="entry name" value="ACP-like"/>
    <property type="match status" value="1"/>
</dbReference>
<dbReference type="OrthoDB" id="5486533at2"/>